<dbReference type="Pfam" id="PF08240">
    <property type="entry name" value="ADH_N"/>
    <property type="match status" value="1"/>
</dbReference>
<evidence type="ECO:0000256" key="4">
    <source>
        <dbReference type="ARBA" id="ARBA00022833"/>
    </source>
</evidence>
<reference evidence="8 9" key="1">
    <citation type="submission" date="2019-02" db="EMBL/GenBank/DDBJ databases">
        <title>Arcanobacterium bovis sp. nov., isolated from the milk of a cow with mastitis.</title>
        <authorList>
            <person name="Sammra O."/>
            <person name="Foster G."/>
            <person name="Hassan A."/>
            <person name="Alssahen M."/>
            <person name="Laemmler C."/>
            <person name="Borowiak M."/>
            <person name="Malorny B."/>
            <person name="Abdulmawjood A."/>
        </authorList>
    </citation>
    <scope>NUCLEOTIDE SEQUENCE [LARGE SCALE GENOMIC DNA]</scope>
    <source>
        <strain evidence="8 9">C605018/01/1</strain>
    </source>
</reference>
<dbReference type="RefSeq" id="WP_131280815.1">
    <property type="nucleotide sequence ID" value="NZ_JBHSLR010000009.1"/>
</dbReference>
<dbReference type="Pfam" id="PF00107">
    <property type="entry name" value="ADH_zinc_N"/>
    <property type="match status" value="1"/>
</dbReference>
<organism evidence="8 9">
    <name type="scientific">Arcanobacterium bovis</name>
    <dbReference type="NCBI Taxonomy" id="2529275"/>
    <lineage>
        <taxon>Bacteria</taxon>
        <taxon>Bacillati</taxon>
        <taxon>Actinomycetota</taxon>
        <taxon>Actinomycetes</taxon>
        <taxon>Actinomycetales</taxon>
        <taxon>Actinomycetaceae</taxon>
        <taxon>Arcanobacterium</taxon>
    </lineage>
</organism>
<evidence type="ECO:0000313" key="8">
    <source>
        <dbReference type="EMBL" id="TBW22168.1"/>
    </source>
</evidence>
<feature type="domain" description="Enoyl reductase (ER)" evidence="7">
    <location>
        <begin position="8"/>
        <end position="338"/>
    </location>
</feature>
<dbReference type="InterPro" id="IPR011032">
    <property type="entry name" value="GroES-like_sf"/>
</dbReference>
<dbReference type="EMBL" id="SJDT01000003">
    <property type="protein sequence ID" value="TBW22168.1"/>
    <property type="molecule type" value="Genomic_DNA"/>
</dbReference>
<keyword evidence="5" id="KW-0560">Oxidoreductase</keyword>
<dbReference type="CDD" id="cd08232">
    <property type="entry name" value="idonate-5-DH"/>
    <property type="match status" value="1"/>
</dbReference>
<dbReference type="AlphaFoldDB" id="A0A4Q9V0K9"/>
<proteinExistence type="inferred from homology"/>
<evidence type="ECO:0000259" key="7">
    <source>
        <dbReference type="SMART" id="SM00829"/>
    </source>
</evidence>
<evidence type="ECO:0000256" key="5">
    <source>
        <dbReference type="ARBA" id="ARBA00023002"/>
    </source>
</evidence>
<dbReference type="PROSITE" id="PS00059">
    <property type="entry name" value="ADH_ZINC"/>
    <property type="match status" value="1"/>
</dbReference>
<keyword evidence="9" id="KW-1185">Reference proteome</keyword>
<dbReference type="InterPro" id="IPR013154">
    <property type="entry name" value="ADH-like_N"/>
</dbReference>
<dbReference type="SMART" id="SM00829">
    <property type="entry name" value="PKS_ER"/>
    <property type="match status" value="1"/>
</dbReference>
<evidence type="ECO:0000256" key="6">
    <source>
        <dbReference type="RuleBase" id="RU361277"/>
    </source>
</evidence>
<evidence type="ECO:0000256" key="1">
    <source>
        <dbReference type="ARBA" id="ARBA00001947"/>
    </source>
</evidence>
<dbReference type="PANTHER" id="PTHR43161:SF9">
    <property type="entry name" value="SORBITOL DEHYDROGENASE"/>
    <property type="match status" value="1"/>
</dbReference>
<evidence type="ECO:0000256" key="2">
    <source>
        <dbReference type="ARBA" id="ARBA00008072"/>
    </source>
</evidence>
<dbReference type="GO" id="GO:0008270">
    <property type="term" value="F:zinc ion binding"/>
    <property type="evidence" value="ECO:0007669"/>
    <property type="project" value="InterPro"/>
</dbReference>
<name>A0A4Q9V0K9_9ACTO</name>
<dbReference type="SUPFAM" id="SSF50129">
    <property type="entry name" value="GroES-like"/>
    <property type="match status" value="1"/>
</dbReference>
<comment type="cofactor">
    <cofactor evidence="1 6">
        <name>Zn(2+)</name>
        <dbReference type="ChEBI" id="CHEBI:29105"/>
    </cofactor>
</comment>
<dbReference type="PANTHER" id="PTHR43161">
    <property type="entry name" value="SORBITOL DEHYDROGENASE"/>
    <property type="match status" value="1"/>
</dbReference>
<dbReference type="InterPro" id="IPR020843">
    <property type="entry name" value="ER"/>
</dbReference>
<sequence length="341" mass="35612">MKAVVVHGPQDLRIDDVADPVCGPADVLVRMEWGGICGSDVAYWRSGVSGTAILRDPLILGHEVAGYVHAVGSEVSGVEIGTKVALYPASLVGDYQVPEDMRARTNLWPEVRYFGSAAFLPHEQGGFSKFRIVRPDQLRVLPQGVTTKAGALAEPFAVAIHAVRRAGNVAGKSVLVNGAGPIGSLAVAAAKSYGAHHVTVADLNDKALGVARAMGADRVVNLSQGEELPQDVDVAIEASGAPGAIGGVVSATRRGGIVVQVGNLPGGDVRAALGNIVTREIEYRGSYRFADEMDEAIRLLDGVVDVSPLQTHEYDVAQACEAFAVATDRSSGSSKVMLKLS</sequence>
<dbReference type="GO" id="GO:0016491">
    <property type="term" value="F:oxidoreductase activity"/>
    <property type="evidence" value="ECO:0007669"/>
    <property type="project" value="UniProtKB-KW"/>
</dbReference>
<comment type="similarity">
    <text evidence="2 6">Belongs to the zinc-containing alcohol dehydrogenase family.</text>
</comment>
<gene>
    <name evidence="8" type="ORF">EZJ44_04920</name>
</gene>
<keyword evidence="4 6" id="KW-0862">Zinc</keyword>
<dbReference type="Gene3D" id="3.90.180.10">
    <property type="entry name" value="Medium-chain alcohol dehydrogenases, catalytic domain"/>
    <property type="match status" value="1"/>
</dbReference>
<keyword evidence="3 6" id="KW-0479">Metal-binding</keyword>
<dbReference type="SUPFAM" id="SSF51735">
    <property type="entry name" value="NAD(P)-binding Rossmann-fold domains"/>
    <property type="match status" value="1"/>
</dbReference>
<accession>A0A4Q9V0K9</accession>
<dbReference type="OrthoDB" id="3567264at2"/>
<protein>
    <submittedName>
        <fullName evidence="8">L-idonate 5-dehydrogenase</fullName>
    </submittedName>
</protein>
<dbReference type="Gene3D" id="3.40.50.720">
    <property type="entry name" value="NAD(P)-binding Rossmann-like Domain"/>
    <property type="match status" value="1"/>
</dbReference>
<evidence type="ECO:0000256" key="3">
    <source>
        <dbReference type="ARBA" id="ARBA00022723"/>
    </source>
</evidence>
<dbReference type="InterPro" id="IPR013149">
    <property type="entry name" value="ADH-like_C"/>
</dbReference>
<dbReference type="Proteomes" id="UP000293036">
    <property type="component" value="Unassembled WGS sequence"/>
</dbReference>
<dbReference type="InterPro" id="IPR002328">
    <property type="entry name" value="ADH_Zn_CS"/>
</dbReference>
<evidence type="ECO:0000313" key="9">
    <source>
        <dbReference type="Proteomes" id="UP000293036"/>
    </source>
</evidence>
<comment type="caution">
    <text evidence="8">The sequence shown here is derived from an EMBL/GenBank/DDBJ whole genome shotgun (WGS) entry which is preliminary data.</text>
</comment>
<dbReference type="InterPro" id="IPR036291">
    <property type="entry name" value="NAD(P)-bd_dom_sf"/>
</dbReference>